<name>A0A3L8PNY0_9ACTN</name>
<dbReference type="Pfam" id="PF00528">
    <property type="entry name" value="BPD_transp_1"/>
    <property type="match status" value="1"/>
</dbReference>
<feature type="transmembrane region" description="Helical" evidence="7">
    <location>
        <begin position="76"/>
        <end position="94"/>
    </location>
</feature>
<dbReference type="PANTHER" id="PTHR30614">
    <property type="entry name" value="MEMBRANE COMPONENT OF AMINO ACID ABC TRANSPORTER"/>
    <property type="match status" value="1"/>
</dbReference>
<evidence type="ECO:0000256" key="4">
    <source>
        <dbReference type="ARBA" id="ARBA00022692"/>
    </source>
</evidence>
<reference evidence="9 10" key="1">
    <citation type="submission" date="2018-10" db="EMBL/GenBank/DDBJ databases">
        <title>Aeromicrobium sp. 9W16Y-2 whole genome shotgun sequence.</title>
        <authorList>
            <person name="Li F."/>
        </authorList>
    </citation>
    <scope>NUCLEOTIDE SEQUENCE [LARGE SCALE GENOMIC DNA]</scope>
    <source>
        <strain evidence="9 10">9W16Y-2</strain>
    </source>
</reference>
<keyword evidence="10" id="KW-1185">Reference proteome</keyword>
<comment type="similarity">
    <text evidence="7">Belongs to the binding-protein-dependent transport system permease family.</text>
</comment>
<dbReference type="InterPro" id="IPR000515">
    <property type="entry name" value="MetI-like"/>
</dbReference>
<evidence type="ECO:0000313" key="9">
    <source>
        <dbReference type="EMBL" id="RLV57040.1"/>
    </source>
</evidence>
<dbReference type="GO" id="GO:0006865">
    <property type="term" value="P:amino acid transport"/>
    <property type="evidence" value="ECO:0007669"/>
    <property type="project" value="TreeGrafter"/>
</dbReference>
<dbReference type="NCBIfam" id="TIGR01726">
    <property type="entry name" value="HEQRo_perm_3TM"/>
    <property type="match status" value="1"/>
</dbReference>
<dbReference type="Gene3D" id="1.10.3720.10">
    <property type="entry name" value="MetI-like"/>
    <property type="match status" value="1"/>
</dbReference>
<dbReference type="EMBL" id="RDBF01000002">
    <property type="protein sequence ID" value="RLV57040.1"/>
    <property type="molecule type" value="Genomic_DNA"/>
</dbReference>
<dbReference type="InterPro" id="IPR010065">
    <property type="entry name" value="AA_ABC_transptr_permease_3TM"/>
</dbReference>
<comment type="subcellular location">
    <subcellularLocation>
        <location evidence="1 7">Cell membrane</location>
        <topology evidence="1 7">Multi-pass membrane protein</topology>
    </subcellularLocation>
</comment>
<comment type="caution">
    <text evidence="9">The sequence shown here is derived from an EMBL/GenBank/DDBJ whole genome shotgun (WGS) entry which is preliminary data.</text>
</comment>
<dbReference type="Proteomes" id="UP000282515">
    <property type="component" value="Unassembled WGS sequence"/>
</dbReference>
<evidence type="ECO:0000313" key="10">
    <source>
        <dbReference type="Proteomes" id="UP000282515"/>
    </source>
</evidence>
<keyword evidence="3" id="KW-1003">Cell membrane</keyword>
<evidence type="ECO:0000256" key="3">
    <source>
        <dbReference type="ARBA" id="ARBA00022475"/>
    </source>
</evidence>
<dbReference type="InterPro" id="IPR043429">
    <property type="entry name" value="ArtM/GltK/GlnP/TcyL/YhdX-like"/>
</dbReference>
<evidence type="ECO:0000256" key="7">
    <source>
        <dbReference type="RuleBase" id="RU363032"/>
    </source>
</evidence>
<dbReference type="PANTHER" id="PTHR30614:SF21">
    <property type="entry name" value="AMINO ACID ABC TRANSPORTER PERMEASE"/>
    <property type="match status" value="1"/>
</dbReference>
<keyword evidence="6 7" id="KW-0472">Membrane</keyword>
<gene>
    <name evidence="9" type="ORF">D9V41_04575</name>
</gene>
<protein>
    <submittedName>
        <fullName evidence="9">Amino acid ABC transporter permease</fullName>
    </submittedName>
</protein>
<accession>A0A3L8PNY0</accession>
<organism evidence="9 10">
    <name type="scientific">Aeromicrobium phragmitis</name>
    <dbReference type="NCBI Taxonomy" id="2478914"/>
    <lineage>
        <taxon>Bacteria</taxon>
        <taxon>Bacillati</taxon>
        <taxon>Actinomycetota</taxon>
        <taxon>Actinomycetes</taxon>
        <taxon>Propionibacteriales</taxon>
        <taxon>Nocardioidaceae</taxon>
        <taxon>Aeromicrobium</taxon>
    </lineage>
</organism>
<proteinExistence type="inferred from homology"/>
<feature type="domain" description="ABC transmembrane type-1" evidence="8">
    <location>
        <begin position="72"/>
        <end position="258"/>
    </location>
</feature>
<evidence type="ECO:0000256" key="6">
    <source>
        <dbReference type="ARBA" id="ARBA00023136"/>
    </source>
</evidence>
<keyword evidence="2 7" id="KW-0813">Transport</keyword>
<feature type="transmembrane region" description="Helical" evidence="7">
    <location>
        <begin position="136"/>
        <end position="155"/>
    </location>
</feature>
<dbReference type="InterPro" id="IPR035906">
    <property type="entry name" value="MetI-like_sf"/>
</dbReference>
<dbReference type="CDD" id="cd06261">
    <property type="entry name" value="TM_PBP2"/>
    <property type="match status" value="1"/>
</dbReference>
<evidence type="ECO:0000256" key="1">
    <source>
        <dbReference type="ARBA" id="ARBA00004651"/>
    </source>
</evidence>
<feature type="transmembrane region" description="Helical" evidence="7">
    <location>
        <begin position="106"/>
        <end position="130"/>
    </location>
</feature>
<evidence type="ECO:0000256" key="5">
    <source>
        <dbReference type="ARBA" id="ARBA00022989"/>
    </source>
</evidence>
<feature type="transmembrane region" description="Helical" evidence="7">
    <location>
        <begin position="25"/>
        <end position="46"/>
    </location>
</feature>
<keyword evidence="5 7" id="KW-1133">Transmembrane helix</keyword>
<dbReference type="GO" id="GO:0022857">
    <property type="term" value="F:transmembrane transporter activity"/>
    <property type="evidence" value="ECO:0007669"/>
    <property type="project" value="InterPro"/>
</dbReference>
<dbReference type="OrthoDB" id="4543034at2"/>
<evidence type="ECO:0000259" key="8">
    <source>
        <dbReference type="PROSITE" id="PS50928"/>
    </source>
</evidence>
<dbReference type="PROSITE" id="PS50928">
    <property type="entry name" value="ABC_TM1"/>
    <property type="match status" value="1"/>
</dbReference>
<feature type="transmembrane region" description="Helical" evidence="7">
    <location>
        <begin position="237"/>
        <end position="257"/>
    </location>
</feature>
<keyword evidence="4 7" id="KW-0812">Transmembrane</keyword>
<evidence type="ECO:0000256" key="2">
    <source>
        <dbReference type="ARBA" id="ARBA00022448"/>
    </source>
</evidence>
<dbReference type="AlphaFoldDB" id="A0A3L8PNY0"/>
<dbReference type="GO" id="GO:0043190">
    <property type="term" value="C:ATP-binding cassette (ABC) transporter complex"/>
    <property type="evidence" value="ECO:0007669"/>
    <property type="project" value="InterPro"/>
</dbReference>
<dbReference type="SUPFAM" id="SSF161098">
    <property type="entry name" value="MetI-like"/>
    <property type="match status" value="1"/>
</dbReference>
<sequence>MGGGLMSSTVLYDAPGPRARVRHRIFGILTIIGIVAVLGLIVWKLWVEDQLTAEKWEVFYTPRFISLLAEGMLDTLWIAVLSIAGALVFGLVFGTAKLSDHAPVRWVAWTVVEFFRAVPLLLLIIFIWFYAFETQLGTIAPLVIGLILYNGSVLAETFRAGINAVPRGQVEAAYAIGLRKSAVMRIVQLPQAIKIMTPAIISQCVVALKDTSLGYYILAPGLTTIGRDIWRTFDNRLATALVLAVLYIVLNLLLTALGRWAEKHITGARPAQSMENNPSVPLDKP</sequence>